<evidence type="ECO:0000256" key="5">
    <source>
        <dbReference type="ARBA" id="ARBA00022679"/>
    </source>
</evidence>
<dbReference type="Pfam" id="PF02518">
    <property type="entry name" value="HATPase_c"/>
    <property type="match status" value="1"/>
</dbReference>
<dbReference type="CDD" id="cd00082">
    <property type="entry name" value="HisKA"/>
    <property type="match status" value="1"/>
</dbReference>
<keyword evidence="6 11" id="KW-0812">Transmembrane</keyword>
<keyword evidence="5" id="KW-0808">Transferase</keyword>
<evidence type="ECO:0000256" key="11">
    <source>
        <dbReference type="SAM" id="Phobius"/>
    </source>
</evidence>
<evidence type="ECO:0000313" key="15">
    <source>
        <dbReference type="Proteomes" id="UP000572680"/>
    </source>
</evidence>
<evidence type="ECO:0000256" key="1">
    <source>
        <dbReference type="ARBA" id="ARBA00000085"/>
    </source>
</evidence>
<evidence type="ECO:0000256" key="7">
    <source>
        <dbReference type="ARBA" id="ARBA00022777"/>
    </source>
</evidence>
<dbReference type="InterPro" id="IPR003660">
    <property type="entry name" value="HAMP_dom"/>
</dbReference>
<reference evidence="14 15" key="1">
    <citation type="submission" date="2020-08" db="EMBL/GenBank/DDBJ databases">
        <title>Genomic Encyclopedia of Type Strains, Phase IV (KMG-IV): sequencing the most valuable type-strain genomes for metagenomic binning, comparative biology and taxonomic classification.</title>
        <authorList>
            <person name="Goeker M."/>
        </authorList>
    </citation>
    <scope>NUCLEOTIDE SEQUENCE [LARGE SCALE GENOMIC DNA]</scope>
    <source>
        <strain evidence="14 15">DSM 44197</strain>
    </source>
</reference>
<dbReference type="PROSITE" id="PS50885">
    <property type="entry name" value="HAMP"/>
    <property type="match status" value="1"/>
</dbReference>
<keyword evidence="10 11" id="KW-0472">Membrane</keyword>
<evidence type="ECO:0000256" key="9">
    <source>
        <dbReference type="ARBA" id="ARBA00023012"/>
    </source>
</evidence>
<protein>
    <recommendedName>
        <fullName evidence="3">histidine kinase</fullName>
        <ecNumber evidence="3">2.7.13.3</ecNumber>
    </recommendedName>
</protein>
<dbReference type="PANTHER" id="PTHR45436">
    <property type="entry name" value="SENSOR HISTIDINE KINASE YKOH"/>
    <property type="match status" value="1"/>
</dbReference>
<organism evidence="14 15">
    <name type="scientific">Actinomadura namibiensis</name>
    <dbReference type="NCBI Taxonomy" id="182080"/>
    <lineage>
        <taxon>Bacteria</taxon>
        <taxon>Bacillati</taxon>
        <taxon>Actinomycetota</taxon>
        <taxon>Actinomycetes</taxon>
        <taxon>Streptosporangiales</taxon>
        <taxon>Thermomonosporaceae</taxon>
        <taxon>Actinomadura</taxon>
    </lineage>
</organism>
<keyword evidence="4" id="KW-0597">Phosphoprotein</keyword>
<proteinExistence type="predicted"/>
<feature type="transmembrane region" description="Helical" evidence="11">
    <location>
        <begin position="161"/>
        <end position="181"/>
    </location>
</feature>
<dbReference type="PRINTS" id="PR00344">
    <property type="entry name" value="BCTRLSENSOR"/>
</dbReference>
<dbReference type="PANTHER" id="PTHR45436:SF5">
    <property type="entry name" value="SENSOR HISTIDINE KINASE TRCS"/>
    <property type="match status" value="1"/>
</dbReference>
<name>A0A7W3LMM9_ACTNM</name>
<dbReference type="Gene3D" id="1.10.287.130">
    <property type="match status" value="1"/>
</dbReference>
<evidence type="ECO:0000256" key="6">
    <source>
        <dbReference type="ARBA" id="ARBA00022692"/>
    </source>
</evidence>
<dbReference type="SUPFAM" id="SSF55874">
    <property type="entry name" value="ATPase domain of HSP90 chaperone/DNA topoisomerase II/histidine kinase"/>
    <property type="match status" value="1"/>
</dbReference>
<dbReference type="AlphaFoldDB" id="A0A7W3LMM9"/>
<dbReference type="Pfam" id="PF00512">
    <property type="entry name" value="HisKA"/>
    <property type="match status" value="1"/>
</dbReference>
<dbReference type="GO" id="GO:0000155">
    <property type="term" value="F:phosphorelay sensor kinase activity"/>
    <property type="evidence" value="ECO:0007669"/>
    <property type="project" value="InterPro"/>
</dbReference>
<dbReference type="SUPFAM" id="SSF47384">
    <property type="entry name" value="Homodimeric domain of signal transducing histidine kinase"/>
    <property type="match status" value="1"/>
</dbReference>
<dbReference type="GO" id="GO:0005886">
    <property type="term" value="C:plasma membrane"/>
    <property type="evidence" value="ECO:0007669"/>
    <property type="project" value="UniProtKB-SubCell"/>
</dbReference>
<evidence type="ECO:0000256" key="10">
    <source>
        <dbReference type="ARBA" id="ARBA00023136"/>
    </source>
</evidence>
<dbReference type="RefSeq" id="WP_182843326.1">
    <property type="nucleotide sequence ID" value="NZ_BAAALP010000039.1"/>
</dbReference>
<dbReference type="PROSITE" id="PS51257">
    <property type="entry name" value="PROKAR_LIPOPROTEIN"/>
    <property type="match status" value="1"/>
</dbReference>
<comment type="caution">
    <text evidence="14">The sequence shown here is derived from an EMBL/GenBank/DDBJ whole genome shotgun (WGS) entry which is preliminary data.</text>
</comment>
<gene>
    <name evidence="14" type="ORF">HNR61_002550</name>
</gene>
<dbReference type="InterPro" id="IPR036097">
    <property type="entry name" value="HisK_dim/P_sf"/>
</dbReference>
<evidence type="ECO:0000259" key="13">
    <source>
        <dbReference type="PROSITE" id="PS50885"/>
    </source>
</evidence>
<dbReference type="PROSITE" id="PS50109">
    <property type="entry name" value="HIS_KIN"/>
    <property type="match status" value="1"/>
</dbReference>
<dbReference type="InterPro" id="IPR003594">
    <property type="entry name" value="HATPase_dom"/>
</dbReference>
<sequence length="465" mass="49746">MSGRGLRWPPSRWSLRARVTAMATAVVAVLMVSGCLAFYLTVRELLYQGLRDRGDRAIAELTQQTQNGATGMLSYGADGFQLRQVMGADGRVVAATPELRGRGPITGIDPPAGGGVLRTRITLPATDEQIYLVARRVSTPDGERVLYAGTVLTDLSRLGTAFVLGLVLVTVLGSGVAALLVRQAVCRALRPVGVMRAELASITGGRSGGRVTVPDSADEVAGLAESVNLTLSRLEHVLDRQRAFVGDVSHELRSPLTGLRTQLEVALECPEDEDWPEVARAALNEADRLQRIVGDLLIVARLEAGMPQHREPVDLAELARAELARRRGDRVPIELEAAGGAVVMGSPGQLERVLTNLLDNAVRHAATRARLTVSAEGGQAVVRVADDGTGIDPDHREAVFRRFYRLPEGRRRDGGGTGLGLPISRDIAVAHGGTLEVGEPDPGWRGALLELRIPLSGTDKKHLDH</sequence>
<keyword evidence="8 11" id="KW-1133">Transmembrane helix</keyword>
<keyword evidence="15" id="KW-1185">Reference proteome</keyword>
<evidence type="ECO:0000256" key="8">
    <source>
        <dbReference type="ARBA" id="ARBA00022989"/>
    </source>
</evidence>
<accession>A0A7W3LMM9</accession>
<dbReference type="InterPro" id="IPR005467">
    <property type="entry name" value="His_kinase_dom"/>
</dbReference>
<dbReference type="InterPro" id="IPR004358">
    <property type="entry name" value="Sig_transdc_His_kin-like_C"/>
</dbReference>
<evidence type="ECO:0000313" key="14">
    <source>
        <dbReference type="EMBL" id="MBA8950919.1"/>
    </source>
</evidence>
<dbReference type="InterPro" id="IPR036890">
    <property type="entry name" value="HATPase_C_sf"/>
</dbReference>
<keyword evidence="7 14" id="KW-0418">Kinase</keyword>
<dbReference type="EMBL" id="JACJIA010000003">
    <property type="protein sequence ID" value="MBA8950919.1"/>
    <property type="molecule type" value="Genomic_DNA"/>
</dbReference>
<evidence type="ECO:0000256" key="2">
    <source>
        <dbReference type="ARBA" id="ARBA00004236"/>
    </source>
</evidence>
<feature type="domain" description="HAMP" evidence="13">
    <location>
        <begin position="186"/>
        <end position="239"/>
    </location>
</feature>
<dbReference type="SMART" id="SM00388">
    <property type="entry name" value="HisKA"/>
    <property type="match status" value="1"/>
</dbReference>
<dbReference type="InterPro" id="IPR050428">
    <property type="entry name" value="TCS_sensor_his_kinase"/>
</dbReference>
<keyword evidence="9" id="KW-0902">Two-component regulatory system</keyword>
<feature type="transmembrane region" description="Helical" evidence="11">
    <location>
        <begin position="21"/>
        <end position="42"/>
    </location>
</feature>
<feature type="domain" description="Histidine kinase" evidence="12">
    <location>
        <begin position="247"/>
        <end position="457"/>
    </location>
</feature>
<comment type="subcellular location">
    <subcellularLocation>
        <location evidence="2">Cell membrane</location>
    </subcellularLocation>
</comment>
<dbReference type="Gene3D" id="3.30.565.10">
    <property type="entry name" value="Histidine kinase-like ATPase, C-terminal domain"/>
    <property type="match status" value="1"/>
</dbReference>
<dbReference type="CDD" id="cd00075">
    <property type="entry name" value="HATPase"/>
    <property type="match status" value="1"/>
</dbReference>
<dbReference type="Proteomes" id="UP000572680">
    <property type="component" value="Unassembled WGS sequence"/>
</dbReference>
<dbReference type="InterPro" id="IPR003661">
    <property type="entry name" value="HisK_dim/P_dom"/>
</dbReference>
<comment type="catalytic activity">
    <reaction evidence="1">
        <text>ATP + protein L-histidine = ADP + protein N-phospho-L-histidine.</text>
        <dbReference type="EC" id="2.7.13.3"/>
    </reaction>
</comment>
<evidence type="ECO:0000256" key="3">
    <source>
        <dbReference type="ARBA" id="ARBA00012438"/>
    </source>
</evidence>
<dbReference type="SMART" id="SM00387">
    <property type="entry name" value="HATPase_c"/>
    <property type="match status" value="1"/>
</dbReference>
<evidence type="ECO:0000256" key="4">
    <source>
        <dbReference type="ARBA" id="ARBA00022553"/>
    </source>
</evidence>
<evidence type="ECO:0000259" key="12">
    <source>
        <dbReference type="PROSITE" id="PS50109"/>
    </source>
</evidence>
<dbReference type="EC" id="2.7.13.3" evidence="3"/>